<dbReference type="InterPro" id="IPR018356">
    <property type="entry name" value="Tscrpt_reg_HTH_DeoR_CS"/>
</dbReference>
<dbReference type="EMBL" id="JABAIM010000001">
    <property type="protein sequence ID" value="NLR74936.1"/>
    <property type="molecule type" value="Genomic_DNA"/>
</dbReference>
<dbReference type="Proteomes" id="UP000587991">
    <property type="component" value="Unassembled WGS sequence"/>
</dbReference>
<reference evidence="6 7" key="1">
    <citation type="submission" date="2020-04" db="EMBL/GenBank/DDBJ databases">
        <title>Draft genome of Leeia sp. IMCC25680.</title>
        <authorList>
            <person name="Song J."/>
            <person name="Cho J.-C."/>
        </authorList>
    </citation>
    <scope>NUCLEOTIDE SEQUENCE [LARGE SCALE GENOMIC DNA]</scope>
    <source>
        <strain evidence="6 7">IMCC25680</strain>
    </source>
</reference>
<dbReference type="InterPro" id="IPR037171">
    <property type="entry name" value="NagB/RpiA_transferase-like"/>
</dbReference>
<dbReference type="AlphaFoldDB" id="A0A847SBN6"/>
<keyword evidence="3" id="KW-0238">DNA-binding</keyword>
<dbReference type="RefSeq" id="WP_168876509.1">
    <property type="nucleotide sequence ID" value="NZ_JABAIM010000001.1"/>
</dbReference>
<protein>
    <submittedName>
        <fullName evidence="6">DeoR/GlpR transcriptional regulator</fullName>
    </submittedName>
</protein>
<keyword evidence="4" id="KW-0804">Transcription</keyword>
<evidence type="ECO:0000256" key="1">
    <source>
        <dbReference type="ARBA" id="ARBA00022491"/>
    </source>
</evidence>
<evidence type="ECO:0000313" key="7">
    <source>
        <dbReference type="Proteomes" id="UP000587991"/>
    </source>
</evidence>
<dbReference type="PRINTS" id="PR00037">
    <property type="entry name" value="HTHLACR"/>
</dbReference>
<gene>
    <name evidence="6" type="ORF">HF682_07175</name>
</gene>
<evidence type="ECO:0000259" key="5">
    <source>
        <dbReference type="PROSITE" id="PS51000"/>
    </source>
</evidence>
<dbReference type="Gene3D" id="1.10.10.10">
    <property type="entry name" value="Winged helix-like DNA-binding domain superfamily/Winged helix DNA-binding domain"/>
    <property type="match status" value="1"/>
</dbReference>
<dbReference type="Pfam" id="PF00455">
    <property type="entry name" value="DeoRC"/>
    <property type="match status" value="1"/>
</dbReference>
<dbReference type="Pfam" id="PF08220">
    <property type="entry name" value="HTH_DeoR"/>
    <property type="match status" value="1"/>
</dbReference>
<keyword evidence="2" id="KW-0805">Transcription regulation</keyword>
<keyword evidence="1" id="KW-0678">Repressor</keyword>
<dbReference type="PROSITE" id="PS51000">
    <property type="entry name" value="HTH_DEOR_2"/>
    <property type="match status" value="1"/>
</dbReference>
<evidence type="ECO:0000256" key="3">
    <source>
        <dbReference type="ARBA" id="ARBA00023125"/>
    </source>
</evidence>
<sequence>MLTQQRRQYILDLLQQEGEVVAKVLAQQWSISEDTIRRDLREMDKQGLLQRVHGGALPRSPALADLTTRSTLCGEEKQLIARHALTLIQPGDMVVLDGGTTTLALCQQIPASLRATFVTHSPPIAMALAQHPLLDVVLLGGRLYRHSMVAVGGMTLETIQQLQPDLYFMGASSINCEQGASTGDPEEALIKRALARQARACWLLASSEKFDTHSPCQILPASQLPDMIVSPQLSVIVRERLQQLGCRVLVAV</sequence>
<accession>A0A847SBN6</accession>
<dbReference type="SUPFAM" id="SSF46785">
    <property type="entry name" value="Winged helix' DNA-binding domain"/>
    <property type="match status" value="1"/>
</dbReference>
<dbReference type="SMART" id="SM00420">
    <property type="entry name" value="HTH_DEOR"/>
    <property type="match status" value="1"/>
</dbReference>
<dbReference type="InterPro" id="IPR036390">
    <property type="entry name" value="WH_DNA-bd_sf"/>
</dbReference>
<dbReference type="GO" id="GO:0003700">
    <property type="term" value="F:DNA-binding transcription factor activity"/>
    <property type="evidence" value="ECO:0007669"/>
    <property type="project" value="InterPro"/>
</dbReference>
<name>A0A847SBN6_9NEIS</name>
<dbReference type="InterPro" id="IPR014036">
    <property type="entry name" value="DeoR-like_C"/>
</dbReference>
<dbReference type="SMART" id="SM01134">
    <property type="entry name" value="DeoRC"/>
    <property type="match status" value="1"/>
</dbReference>
<dbReference type="InterPro" id="IPR001034">
    <property type="entry name" value="DeoR_HTH"/>
</dbReference>
<dbReference type="InterPro" id="IPR050313">
    <property type="entry name" value="Carb_Metab_HTH_regulators"/>
</dbReference>
<dbReference type="PANTHER" id="PTHR30363:SF4">
    <property type="entry name" value="GLYCEROL-3-PHOSPHATE REGULON REPRESSOR"/>
    <property type="match status" value="1"/>
</dbReference>
<dbReference type="PROSITE" id="PS00894">
    <property type="entry name" value="HTH_DEOR_1"/>
    <property type="match status" value="1"/>
</dbReference>
<evidence type="ECO:0000256" key="4">
    <source>
        <dbReference type="ARBA" id="ARBA00023163"/>
    </source>
</evidence>
<keyword evidence="7" id="KW-1185">Reference proteome</keyword>
<dbReference type="Gene3D" id="3.40.50.1360">
    <property type="match status" value="1"/>
</dbReference>
<proteinExistence type="predicted"/>
<dbReference type="InterPro" id="IPR036388">
    <property type="entry name" value="WH-like_DNA-bd_sf"/>
</dbReference>
<dbReference type="GO" id="GO:0003677">
    <property type="term" value="F:DNA binding"/>
    <property type="evidence" value="ECO:0007669"/>
    <property type="project" value="UniProtKB-KW"/>
</dbReference>
<dbReference type="PANTHER" id="PTHR30363">
    <property type="entry name" value="HTH-TYPE TRANSCRIPTIONAL REGULATOR SRLR-RELATED"/>
    <property type="match status" value="1"/>
</dbReference>
<evidence type="ECO:0000256" key="2">
    <source>
        <dbReference type="ARBA" id="ARBA00023015"/>
    </source>
</evidence>
<organism evidence="6 7">
    <name type="scientific">Leeia aquatica</name>
    <dbReference type="NCBI Taxonomy" id="2725557"/>
    <lineage>
        <taxon>Bacteria</taxon>
        <taxon>Pseudomonadati</taxon>
        <taxon>Pseudomonadota</taxon>
        <taxon>Betaproteobacteria</taxon>
        <taxon>Neisseriales</taxon>
        <taxon>Leeiaceae</taxon>
        <taxon>Leeia</taxon>
    </lineage>
</organism>
<comment type="caution">
    <text evidence="6">The sequence shown here is derived from an EMBL/GenBank/DDBJ whole genome shotgun (WGS) entry which is preliminary data.</text>
</comment>
<dbReference type="SUPFAM" id="SSF100950">
    <property type="entry name" value="NagB/RpiA/CoA transferase-like"/>
    <property type="match status" value="1"/>
</dbReference>
<evidence type="ECO:0000313" key="6">
    <source>
        <dbReference type="EMBL" id="NLR74936.1"/>
    </source>
</evidence>
<feature type="domain" description="HTH deoR-type" evidence="5">
    <location>
        <begin position="3"/>
        <end position="58"/>
    </location>
</feature>